<evidence type="ECO:0000256" key="3">
    <source>
        <dbReference type="ARBA" id="ARBA00022833"/>
    </source>
</evidence>
<dbReference type="PROSITE" id="PS51891">
    <property type="entry name" value="CENP_V_GFA"/>
    <property type="match status" value="1"/>
</dbReference>
<evidence type="ECO:0000256" key="1">
    <source>
        <dbReference type="ARBA" id="ARBA00005495"/>
    </source>
</evidence>
<dbReference type="Gene3D" id="2.170.150.70">
    <property type="match status" value="1"/>
</dbReference>
<proteinExistence type="inferred from homology"/>
<dbReference type="OrthoDB" id="327703at2"/>
<comment type="caution">
    <text evidence="5">The sequence shown here is derived from an EMBL/GenBank/DDBJ whole genome shotgun (WGS) entry which is preliminary data.</text>
</comment>
<evidence type="ECO:0000259" key="4">
    <source>
        <dbReference type="PROSITE" id="PS51891"/>
    </source>
</evidence>
<gene>
    <name evidence="5" type="ORF">CH362_07850</name>
</gene>
<keyword evidence="3" id="KW-0862">Zinc</keyword>
<dbReference type="Proteomes" id="UP000231926">
    <property type="component" value="Unassembled WGS sequence"/>
</dbReference>
<keyword evidence="6" id="KW-1185">Reference proteome</keyword>
<evidence type="ECO:0000313" key="6">
    <source>
        <dbReference type="Proteomes" id="UP000231926"/>
    </source>
</evidence>
<dbReference type="GO" id="GO:0046872">
    <property type="term" value="F:metal ion binding"/>
    <property type="evidence" value="ECO:0007669"/>
    <property type="project" value="UniProtKB-KW"/>
</dbReference>
<reference evidence="5 6" key="1">
    <citation type="submission" date="2017-07" db="EMBL/GenBank/DDBJ databases">
        <title>Leptospira spp. isolated from tropical soils.</title>
        <authorList>
            <person name="Thibeaux R."/>
            <person name="Iraola G."/>
            <person name="Ferres I."/>
            <person name="Bierque E."/>
            <person name="Girault D."/>
            <person name="Soupe-Gilbert M.-E."/>
            <person name="Picardeau M."/>
            <person name="Goarant C."/>
        </authorList>
    </citation>
    <scope>NUCLEOTIDE SEQUENCE [LARGE SCALE GENOMIC DNA]</scope>
    <source>
        <strain evidence="5 6">FH4-C-A2</strain>
    </source>
</reference>
<dbReference type="RefSeq" id="WP_100709817.1">
    <property type="nucleotide sequence ID" value="NZ_NPDR01000003.1"/>
</dbReference>
<name>A0A2M9YCQ0_9LEPT</name>
<accession>A0A2M9YCQ0</accession>
<dbReference type="GO" id="GO:0016846">
    <property type="term" value="F:carbon-sulfur lyase activity"/>
    <property type="evidence" value="ECO:0007669"/>
    <property type="project" value="InterPro"/>
</dbReference>
<sequence>MALRKYLGSCRCKKVRFEAWIDLAQGTFKCNCTSCVKGRFWGVSVKPENFKYLDGEEELTVYSTRIDGIFCKHCGVGIGGWGDVPEAGGKNIAINLGALDDLDPKEWAGAPISYYDGLHDRWDREPEFISHL</sequence>
<dbReference type="PANTHER" id="PTHR28620:SF1">
    <property type="entry name" value="CENP-V_GFA DOMAIN-CONTAINING PROTEIN"/>
    <property type="match status" value="1"/>
</dbReference>
<evidence type="ECO:0000313" key="5">
    <source>
        <dbReference type="EMBL" id="PJZ49243.1"/>
    </source>
</evidence>
<dbReference type="PANTHER" id="PTHR28620">
    <property type="entry name" value="CENTROMERE PROTEIN V"/>
    <property type="match status" value="1"/>
</dbReference>
<dbReference type="InterPro" id="IPR011057">
    <property type="entry name" value="Mss4-like_sf"/>
</dbReference>
<keyword evidence="2" id="KW-0479">Metal-binding</keyword>
<dbReference type="InterPro" id="IPR006913">
    <property type="entry name" value="CENP-V/GFA"/>
</dbReference>
<dbReference type="AlphaFoldDB" id="A0A2M9YCQ0"/>
<feature type="domain" description="CENP-V/GFA" evidence="4">
    <location>
        <begin position="6"/>
        <end position="123"/>
    </location>
</feature>
<dbReference type="Pfam" id="PF04828">
    <property type="entry name" value="GFA"/>
    <property type="match status" value="1"/>
</dbReference>
<comment type="similarity">
    <text evidence="1">Belongs to the Gfa family.</text>
</comment>
<organism evidence="5 6">
    <name type="scientific">Leptospira saintgironsiae</name>
    <dbReference type="NCBI Taxonomy" id="2023183"/>
    <lineage>
        <taxon>Bacteria</taxon>
        <taxon>Pseudomonadati</taxon>
        <taxon>Spirochaetota</taxon>
        <taxon>Spirochaetia</taxon>
        <taxon>Leptospirales</taxon>
        <taxon>Leptospiraceae</taxon>
        <taxon>Leptospira</taxon>
    </lineage>
</organism>
<protein>
    <recommendedName>
        <fullName evidence="4">CENP-V/GFA domain-containing protein</fullName>
    </recommendedName>
</protein>
<dbReference type="SUPFAM" id="SSF51316">
    <property type="entry name" value="Mss4-like"/>
    <property type="match status" value="1"/>
</dbReference>
<dbReference type="InterPro" id="IPR052355">
    <property type="entry name" value="CENP-V-like"/>
</dbReference>
<dbReference type="EMBL" id="NPDR01000003">
    <property type="protein sequence ID" value="PJZ49243.1"/>
    <property type="molecule type" value="Genomic_DNA"/>
</dbReference>
<evidence type="ECO:0000256" key="2">
    <source>
        <dbReference type="ARBA" id="ARBA00022723"/>
    </source>
</evidence>